<evidence type="ECO:0000256" key="5">
    <source>
        <dbReference type="ARBA" id="ARBA00022840"/>
    </source>
</evidence>
<dbReference type="PROSITE" id="PS51192">
    <property type="entry name" value="HELICASE_ATP_BIND_1"/>
    <property type="match status" value="1"/>
</dbReference>
<keyword evidence="5" id="KW-0067">ATP-binding</keyword>
<evidence type="ECO:0000313" key="12">
    <source>
        <dbReference type="EMBL" id="KAK9755533.1"/>
    </source>
</evidence>
<dbReference type="InterPro" id="IPR014001">
    <property type="entry name" value="Helicase_ATP-bd"/>
</dbReference>
<feature type="region of interest" description="Disordered" evidence="8">
    <location>
        <begin position="1"/>
        <end position="38"/>
    </location>
</feature>
<dbReference type="InterPro" id="IPR011545">
    <property type="entry name" value="DEAD/DEAH_box_helicase_dom"/>
</dbReference>
<keyword evidence="2" id="KW-0547">Nucleotide-binding</keyword>
<organism evidence="12 13">
    <name type="scientific">Saponaria officinalis</name>
    <name type="common">Common soapwort</name>
    <name type="synonym">Lychnis saponaria</name>
    <dbReference type="NCBI Taxonomy" id="3572"/>
    <lineage>
        <taxon>Eukaryota</taxon>
        <taxon>Viridiplantae</taxon>
        <taxon>Streptophyta</taxon>
        <taxon>Embryophyta</taxon>
        <taxon>Tracheophyta</taxon>
        <taxon>Spermatophyta</taxon>
        <taxon>Magnoliopsida</taxon>
        <taxon>eudicotyledons</taxon>
        <taxon>Gunneridae</taxon>
        <taxon>Pentapetalae</taxon>
        <taxon>Caryophyllales</taxon>
        <taxon>Caryophyllaceae</taxon>
        <taxon>Caryophylleae</taxon>
        <taxon>Saponaria</taxon>
    </lineage>
</organism>
<keyword evidence="13" id="KW-1185">Reference proteome</keyword>
<feature type="compositionally biased region" description="Low complexity" evidence="8">
    <location>
        <begin position="18"/>
        <end position="35"/>
    </location>
</feature>
<proteinExistence type="predicted"/>
<dbReference type="SUPFAM" id="SSF52540">
    <property type="entry name" value="P-loop containing nucleoside triphosphate hydrolases"/>
    <property type="match status" value="1"/>
</dbReference>
<dbReference type="PROSITE" id="PS51194">
    <property type="entry name" value="HELICASE_CTER"/>
    <property type="match status" value="1"/>
</dbReference>
<protein>
    <recommendedName>
        <fullName evidence="1">RNA helicase</fullName>
        <ecNumber evidence="1">3.6.4.13</ecNumber>
    </recommendedName>
</protein>
<dbReference type="SMART" id="SM00487">
    <property type="entry name" value="DEXDc"/>
    <property type="match status" value="1"/>
</dbReference>
<dbReference type="CDD" id="cd18787">
    <property type="entry name" value="SF2_C_DEAD"/>
    <property type="match status" value="1"/>
</dbReference>
<evidence type="ECO:0000256" key="1">
    <source>
        <dbReference type="ARBA" id="ARBA00012552"/>
    </source>
</evidence>
<accession>A0AAW1NCL8</accession>
<dbReference type="GO" id="GO:0005524">
    <property type="term" value="F:ATP binding"/>
    <property type="evidence" value="ECO:0007669"/>
    <property type="project" value="UniProtKB-KW"/>
</dbReference>
<dbReference type="Gene3D" id="3.40.50.300">
    <property type="entry name" value="P-loop containing nucleotide triphosphate hydrolases"/>
    <property type="match status" value="2"/>
</dbReference>
<keyword evidence="3" id="KW-0378">Hydrolase</keyword>
<evidence type="ECO:0000256" key="7">
    <source>
        <dbReference type="PROSITE-ProRule" id="PRU00552"/>
    </source>
</evidence>
<evidence type="ECO:0000256" key="4">
    <source>
        <dbReference type="ARBA" id="ARBA00022806"/>
    </source>
</evidence>
<dbReference type="SMART" id="SM00490">
    <property type="entry name" value="HELICc"/>
    <property type="match status" value="1"/>
</dbReference>
<name>A0AAW1NCL8_SAPOF</name>
<dbReference type="EC" id="3.6.4.13" evidence="1"/>
<feature type="domain" description="DEAD-box RNA helicase Q" evidence="11">
    <location>
        <begin position="77"/>
        <end position="106"/>
    </location>
</feature>
<feature type="short sequence motif" description="Q motif" evidence="7">
    <location>
        <begin position="77"/>
        <end position="106"/>
    </location>
</feature>
<dbReference type="Proteomes" id="UP001443914">
    <property type="component" value="Unassembled WGS sequence"/>
</dbReference>
<feature type="domain" description="Helicase C-terminal" evidence="10">
    <location>
        <begin position="306"/>
        <end position="464"/>
    </location>
</feature>
<dbReference type="GO" id="GO:0003724">
    <property type="term" value="F:RNA helicase activity"/>
    <property type="evidence" value="ECO:0007669"/>
    <property type="project" value="UniProtKB-EC"/>
</dbReference>
<dbReference type="InterPro" id="IPR027417">
    <property type="entry name" value="P-loop_NTPase"/>
</dbReference>
<dbReference type="AlphaFoldDB" id="A0AAW1NCL8"/>
<evidence type="ECO:0000256" key="6">
    <source>
        <dbReference type="ARBA" id="ARBA00022884"/>
    </source>
</evidence>
<dbReference type="CDD" id="cd17963">
    <property type="entry name" value="DEADc_DDX19_DDX25"/>
    <property type="match status" value="1"/>
</dbReference>
<evidence type="ECO:0000256" key="2">
    <source>
        <dbReference type="ARBA" id="ARBA00022741"/>
    </source>
</evidence>
<gene>
    <name evidence="12" type="ORF">RND81_01G032200</name>
</gene>
<dbReference type="PANTHER" id="PTHR47958">
    <property type="entry name" value="ATP-DEPENDENT RNA HELICASE DBP3"/>
    <property type="match status" value="1"/>
</dbReference>
<dbReference type="Pfam" id="PF00270">
    <property type="entry name" value="DEAD"/>
    <property type="match status" value="1"/>
</dbReference>
<dbReference type="PROSITE" id="PS51195">
    <property type="entry name" value="Q_MOTIF"/>
    <property type="match status" value="1"/>
</dbReference>
<keyword evidence="6" id="KW-0694">RNA-binding</keyword>
<keyword evidence="4" id="KW-0347">Helicase</keyword>
<comment type="caution">
    <text evidence="12">The sequence shown here is derived from an EMBL/GenBank/DDBJ whole genome shotgun (WGS) entry which is preliminary data.</text>
</comment>
<evidence type="ECO:0000259" key="11">
    <source>
        <dbReference type="PROSITE" id="PS51195"/>
    </source>
</evidence>
<feature type="domain" description="Helicase ATP-binding" evidence="9">
    <location>
        <begin position="111"/>
        <end position="278"/>
    </location>
</feature>
<sequence length="475" mass="52848">MEGIRPSWGDVADEEDAAAASAASSASASASASAADTSDQLLEVEQLSINERKVLDDPEDAHIQAVLTGDTSYNSAKKFEDLNLSEELLKGLYVEMRFERPSKIQAITLPMILSPPHKNLIAQAHNGSGKTTCFVLGMLSRVDPKLQAPQALCICPTRELAVQTGITAERAIPEDRDNPTHTPINKRPPVTTQVIIGTPGTIKKWTSLRKLGLRHMKILVFDEADHMLAEDGFQDDSMRIINEIKKSGANCQVLLFSATFNEKVKNFVTRTIQDYNQLFVKREELSLESVKQYKVRCRDELAKVHVIKDKILELGQKLGQTIIFVRTRASAGSLHKALVELGYEVTTIQGALNNEERDKIVKEFRDGLTKVLISTDVLARGFDQSQVNLVVNYDLPVVHGQWLEPNYEVYLHRVGRAGRFGRKGMSVELYLICCVMAEITLMEKIEQYFGTTIAEVPSFESDTDFEVALKEAGLL</sequence>
<dbReference type="GO" id="GO:0003723">
    <property type="term" value="F:RNA binding"/>
    <property type="evidence" value="ECO:0007669"/>
    <property type="project" value="UniProtKB-KW"/>
</dbReference>
<dbReference type="InterPro" id="IPR001650">
    <property type="entry name" value="Helicase_C-like"/>
</dbReference>
<evidence type="ECO:0000259" key="10">
    <source>
        <dbReference type="PROSITE" id="PS51194"/>
    </source>
</evidence>
<dbReference type="GO" id="GO:0016787">
    <property type="term" value="F:hydrolase activity"/>
    <property type="evidence" value="ECO:0007669"/>
    <property type="project" value="UniProtKB-KW"/>
</dbReference>
<dbReference type="InterPro" id="IPR014014">
    <property type="entry name" value="RNA_helicase_DEAD_Q_motif"/>
</dbReference>
<evidence type="ECO:0000256" key="3">
    <source>
        <dbReference type="ARBA" id="ARBA00022801"/>
    </source>
</evidence>
<dbReference type="EMBL" id="JBDFQZ010000001">
    <property type="protein sequence ID" value="KAK9755533.1"/>
    <property type="molecule type" value="Genomic_DNA"/>
</dbReference>
<evidence type="ECO:0000259" key="9">
    <source>
        <dbReference type="PROSITE" id="PS51192"/>
    </source>
</evidence>
<evidence type="ECO:0000256" key="8">
    <source>
        <dbReference type="SAM" id="MobiDB-lite"/>
    </source>
</evidence>
<evidence type="ECO:0000313" key="13">
    <source>
        <dbReference type="Proteomes" id="UP001443914"/>
    </source>
</evidence>
<dbReference type="Pfam" id="PF00271">
    <property type="entry name" value="Helicase_C"/>
    <property type="match status" value="1"/>
</dbReference>
<reference evidence="12" key="1">
    <citation type="submission" date="2024-03" db="EMBL/GenBank/DDBJ databases">
        <title>WGS assembly of Saponaria officinalis var. Norfolk2.</title>
        <authorList>
            <person name="Jenkins J."/>
            <person name="Shu S."/>
            <person name="Grimwood J."/>
            <person name="Barry K."/>
            <person name="Goodstein D."/>
            <person name="Schmutz J."/>
            <person name="Leebens-Mack J."/>
            <person name="Osbourn A."/>
        </authorList>
    </citation>
    <scope>NUCLEOTIDE SEQUENCE [LARGE SCALE GENOMIC DNA]</scope>
    <source>
        <strain evidence="12">JIC</strain>
    </source>
</reference>